<dbReference type="AlphaFoldDB" id="A0A6L8V8P7"/>
<dbReference type="Proteomes" id="UP000481087">
    <property type="component" value="Unassembled WGS sequence"/>
</dbReference>
<name>A0A6L8V8P7_9BACL</name>
<dbReference type="InterPro" id="IPR016040">
    <property type="entry name" value="NAD(P)-bd_dom"/>
</dbReference>
<evidence type="ECO:0000313" key="3">
    <source>
        <dbReference type="Proteomes" id="UP000481087"/>
    </source>
</evidence>
<dbReference type="Gene3D" id="3.90.25.10">
    <property type="entry name" value="UDP-galactose 4-epimerase, domain 1"/>
    <property type="match status" value="1"/>
</dbReference>
<dbReference type="Pfam" id="PF16363">
    <property type="entry name" value="GDP_Man_Dehyd"/>
    <property type="match status" value="1"/>
</dbReference>
<protein>
    <submittedName>
        <fullName evidence="2">NAD-dependent epimerase/dehydratase family protein</fullName>
    </submittedName>
</protein>
<dbReference type="EMBL" id="WTUZ01000037">
    <property type="protein sequence ID" value="MZQ86001.1"/>
    <property type="molecule type" value="Genomic_DNA"/>
</dbReference>
<sequence length="326" mass="35388">MTNMTNPPLVLLTGINGFVGQHMAAYLLRQNMNLIGVGRKAGCLIMHPNLQYISVDISQSAVLSYLLQEHPITHIVHLAGANDVSTSYADPVQVLYTNAWGTLHMLEAVRSAATSSLEGFLAIGTAYEYDFQNHLSTVPSAPLTESSPIQPVSPYAWSKQIMTSFMQMYGSVYAVPTFIARTFNLIGPGHATGVCARLAKQVAMMEKGQLPPKLVVGNTAVQRDFLDVRDAVIAYSSLMQLTAVPYGSIFNVCSGTASPISAIIDLLQHYAAITFEVVVDERFVRLNEAPLVQGDNAKLRAATGWTPTISLAQSVSDTLDYYRSLL</sequence>
<gene>
    <name evidence="2" type="ORF">GQF01_28260</name>
</gene>
<dbReference type="SUPFAM" id="SSF51735">
    <property type="entry name" value="NAD(P)-binding Rossmann-fold domains"/>
    <property type="match status" value="1"/>
</dbReference>
<evidence type="ECO:0000259" key="1">
    <source>
        <dbReference type="Pfam" id="PF16363"/>
    </source>
</evidence>
<dbReference type="RefSeq" id="WP_161410308.1">
    <property type="nucleotide sequence ID" value="NZ_WTUZ01000037.1"/>
</dbReference>
<feature type="domain" description="NAD(P)-binding" evidence="1">
    <location>
        <begin position="11"/>
        <end position="317"/>
    </location>
</feature>
<comment type="caution">
    <text evidence="2">The sequence shown here is derived from an EMBL/GenBank/DDBJ whole genome shotgun (WGS) entry which is preliminary data.</text>
</comment>
<accession>A0A6L8V8P7</accession>
<keyword evidence="3" id="KW-1185">Reference proteome</keyword>
<dbReference type="Gene3D" id="3.40.50.720">
    <property type="entry name" value="NAD(P)-binding Rossmann-like Domain"/>
    <property type="match status" value="1"/>
</dbReference>
<evidence type="ECO:0000313" key="2">
    <source>
        <dbReference type="EMBL" id="MZQ86001.1"/>
    </source>
</evidence>
<dbReference type="InterPro" id="IPR036291">
    <property type="entry name" value="NAD(P)-bd_dom_sf"/>
</dbReference>
<reference evidence="2 3" key="1">
    <citation type="submission" date="2019-12" db="EMBL/GenBank/DDBJ databases">
        <title>Paenibacillus sp. nov. sp. isolated from soil.</title>
        <authorList>
            <person name="Kim J."/>
            <person name="Jeong S.E."/>
            <person name="Jung H.S."/>
            <person name="Jeon C.O."/>
        </authorList>
    </citation>
    <scope>NUCLEOTIDE SEQUENCE [LARGE SCALE GENOMIC DNA]</scope>
    <source>
        <strain evidence="2 3">5J-6</strain>
    </source>
</reference>
<proteinExistence type="predicted"/>
<organism evidence="2 3">
    <name type="scientific">Paenibacillus silvestris</name>
    <dbReference type="NCBI Taxonomy" id="2606219"/>
    <lineage>
        <taxon>Bacteria</taxon>
        <taxon>Bacillati</taxon>
        <taxon>Bacillota</taxon>
        <taxon>Bacilli</taxon>
        <taxon>Bacillales</taxon>
        <taxon>Paenibacillaceae</taxon>
        <taxon>Paenibacillus</taxon>
    </lineage>
</organism>
<dbReference type="PANTHER" id="PTHR43000">
    <property type="entry name" value="DTDP-D-GLUCOSE 4,6-DEHYDRATASE-RELATED"/>
    <property type="match status" value="1"/>
</dbReference>